<accession>A0A174JNW0</accession>
<dbReference type="OrthoDB" id="2224275at2"/>
<protein>
    <recommendedName>
        <fullName evidence="3">XRE family transcriptional regulator</fullName>
    </recommendedName>
</protein>
<organism evidence="1 2">
    <name type="scientific">Dorea longicatena</name>
    <dbReference type="NCBI Taxonomy" id="88431"/>
    <lineage>
        <taxon>Bacteria</taxon>
        <taxon>Bacillati</taxon>
        <taxon>Bacillota</taxon>
        <taxon>Clostridia</taxon>
        <taxon>Lachnospirales</taxon>
        <taxon>Lachnospiraceae</taxon>
        <taxon>Dorea</taxon>
    </lineage>
</organism>
<evidence type="ECO:0008006" key="3">
    <source>
        <dbReference type="Google" id="ProtNLM"/>
    </source>
</evidence>
<evidence type="ECO:0000313" key="2">
    <source>
        <dbReference type="Proteomes" id="UP000095485"/>
    </source>
</evidence>
<dbReference type="RefSeq" id="WP_055281138.1">
    <property type="nucleotide sequence ID" value="NZ_CZAY01000001.1"/>
</dbReference>
<evidence type="ECO:0000313" key="1">
    <source>
        <dbReference type="EMBL" id="CUO98729.1"/>
    </source>
</evidence>
<dbReference type="EMBL" id="CZAY01000001">
    <property type="protein sequence ID" value="CUO98729.1"/>
    <property type="molecule type" value="Genomic_DNA"/>
</dbReference>
<dbReference type="Proteomes" id="UP000095485">
    <property type="component" value="Unassembled WGS sequence"/>
</dbReference>
<reference evidence="1 2" key="1">
    <citation type="submission" date="2015-09" db="EMBL/GenBank/DDBJ databases">
        <authorList>
            <consortium name="Pathogen Informatics"/>
        </authorList>
    </citation>
    <scope>NUCLEOTIDE SEQUENCE [LARGE SCALE GENOMIC DNA]</scope>
    <source>
        <strain evidence="1 2">2789STDY5834914</strain>
    </source>
</reference>
<gene>
    <name evidence="1" type="ORF">ERS852526_00160</name>
</gene>
<sequence length="72" mass="8128">MVNVNKLKAKMVELGVNVDELSGRIGMDRATFYRRLSANGQTFLIKEADAISKELGMTREEVNEIFFSQFVA</sequence>
<dbReference type="GeneID" id="96227472"/>
<proteinExistence type="predicted"/>
<name>A0A174JNW0_9FIRM</name>
<dbReference type="AlphaFoldDB" id="A0A174JNW0"/>